<evidence type="ECO:0000313" key="3">
    <source>
        <dbReference type="Proteomes" id="UP000502259"/>
    </source>
</evidence>
<reference evidence="2 3" key="1">
    <citation type="submission" date="2020-03" db="EMBL/GenBank/DDBJ databases">
        <title>Complete Genome Sequence of Halomonas hydrothermalis Strain Slthf2, Halophilic Bacterium Isolated from Deep-Sea Hydrothermal-Vent Environments.</title>
        <authorList>
            <person name="Takeyama N."/>
            <person name="Huang M."/>
            <person name="Sato K."/>
            <person name="Galipon J."/>
            <person name="Arakawa K."/>
        </authorList>
    </citation>
    <scope>NUCLEOTIDE SEQUENCE [LARGE SCALE GENOMIC DNA]</scope>
    <source>
        <strain evidence="2 3">Slthf2</strain>
    </source>
</reference>
<dbReference type="Gene3D" id="1.10.3210.10">
    <property type="entry name" value="Hypothetical protein af1432"/>
    <property type="match status" value="1"/>
</dbReference>
<sequence length="257" mass="28613">MAKLGSMAWGEKSDGILSSTDRMKMLAGLVRAQLDETLSRLALNLGAYQQQRRRIAPDRVVVPESSITRMADELAAQHYSEPLRLHCLRTFFFGQLWAQFHGLRIDAETLYVASLLHDLGLTGHFHQQTACCGFAIVGARSARDLAASQQWPPERQRAVYEAISYHLNPYLSLAHHEPEAVCLQRAAHLDVIGAGHHLLPDSAITKVHADYPRTGFREEILASMTEVVHAPGSHAAVLSSLGFTHLANRNPLDRHYR</sequence>
<dbReference type="Pfam" id="PF01966">
    <property type="entry name" value="HD"/>
    <property type="match status" value="1"/>
</dbReference>
<keyword evidence="3" id="KW-1185">Reference proteome</keyword>
<dbReference type="SUPFAM" id="SSF109604">
    <property type="entry name" value="HD-domain/PDEase-like"/>
    <property type="match status" value="1"/>
</dbReference>
<dbReference type="RefSeq" id="WP_172421464.1">
    <property type="nucleotide sequence ID" value="NZ_AP022843.1"/>
</dbReference>
<evidence type="ECO:0000313" key="2">
    <source>
        <dbReference type="EMBL" id="BCB08706.1"/>
    </source>
</evidence>
<dbReference type="GO" id="GO:0016787">
    <property type="term" value="F:hydrolase activity"/>
    <property type="evidence" value="ECO:0007669"/>
    <property type="project" value="UniProtKB-KW"/>
</dbReference>
<organism evidence="2 3">
    <name type="scientific">Halomonas hydrothermalis</name>
    <dbReference type="NCBI Taxonomy" id="115561"/>
    <lineage>
        <taxon>Bacteria</taxon>
        <taxon>Pseudomonadati</taxon>
        <taxon>Pseudomonadota</taxon>
        <taxon>Gammaproteobacteria</taxon>
        <taxon>Oceanospirillales</taxon>
        <taxon>Halomonadaceae</taxon>
        <taxon>Halomonas</taxon>
    </lineage>
</organism>
<proteinExistence type="predicted"/>
<feature type="domain" description="HD" evidence="1">
    <location>
        <begin position="86"/>
        <end position="186"/>
    </location>
</feature>
<dbReference type="PANTHER" id="PTHR35569:SF1">
    <property type="entry name" value="CYANAMIDE HYDRATASE DDI2-RELATED"/>
    <property type="match status" value="1"/>
</dbReference>
<dbReference type="AlphaFoldDB" id="A0A6F8U6F4"/>
<dbReference type="PANTHER" id="PTHR35569">
    <property type="entry name" value="CYANAMIDE HYDRATASE DDI2-RELATED"/>
    <property type="match status" value="1"/>
</dbReference>
<dbReference type="InterPro" id="IPR006674">
    <property type="entry name" value="HD_domain"/>
</dbReference>
<dbReference type="Proteomes" id="UP000502259">
    <property type="component" value="Chromosome"/>
</dbReference>
<protein>
    <submittedName>
        <fullName evidence="2">Phosphohydrolase</fullName>
    </submittedName>
</protein>
<name>A0A6F8U6F4_9GAMM</name>
<accession>A0A6F8U6F4</accession>
<keyword evidence="2" id="KW-0378">Hydrolase</keyword>
<evidence type="ECO:0000259" key="1">
    <source>
        <dbReference type="Pfam" id="PF01966"/>
    </source>
</evidence>
<gene>
    <name evidence="2" type="ORF">HHSLTHF2_25960</name>
</gene>
<dbReference type="EMBL" id="AP022843">
    <property type="protein sequence ID" value="BCB08706.1"/>
    <property type="molecule type" value="Genomic_DNA"/>
</dbReference>